<organism evidence="1 2">
    <name type="scientific">Cucurbitaria berberidis CBS 394.84</name>
    <dbReference type="NCBI Taxonomy" id="1168544"/>
    <lineage>
        <taxon>Eukaryota</taxon>
        <taxon>Fungi</taxon>
        <taxon>Dikarya</taxon>
        <taxon>Ascomycota</taxon>
        <taxon>Pezizomycotina</taxon>
        <taxon>Dothideomycetes</taxon>
        <taxon>Pleosporomycetidae</taxon>
        <taxon>Pleosporales</taxon>
        <taxon>Pleosporineae</taxon>
        <taxon>Cucurbitariaceae</taxon>
        <taxon>Cucurbitaria</taxon>
    </lineage>
</organism>
<protein>
    <submittedName>
        <fullName evidence="1">Uncharacterized protein</fullName>
    </submittedName>
</protein>
<gene>
    <name evidence="1" type="ORF">K460DRAFT_368123</name>
</gene>
<dbReference type="EMBL" id="ML976617">
    <property type="protein sequence ID" value="KAF1843212.1"/>
    <property type="molecule type" value="Genomic_DNA"/>
</dbReference>
<proteinExistence type="predicted"/>
<sequence length="128" mass="13664">MLETCRAIQTLLHPSTTNTLVATISNSKNLPYTILTHPYDDGLHHAPVPQPAHFLSGVAHVTSPQDEKVDLWILGEKAGLLFAVDTVGIGHATHYPSDLETIAIVAPFVEGSFAEHDVVASEGPCSAM</sequence>
<reference evidence="1" key="1">
    <citation type="submission" date="2020-01" db="EMBL/GenBank/DDBJ databases">
        <authorList>
            <consortium name="DOE Joint Genome Institute"/>
            <person name="Haridas S."/>
            <person name="Albert R."/>
            <person name="Binder M."/>
            <person name="Bloem J."/>
            <person name="Labutti K."/>
            <person name="Salamov A."/>
            <person name="Andreopoulos B."/>
            <person name="Baker S.E."/>
            <person name="Barry K."/>
            <person name="Bills G."/>
            <person name="Bluhm B.H."/>
            <person name="Cannon C."/>
            <person name="Castanera R."/>
            <person name="Culley D.E."/>
            <person name="Daum C."/>
            <person name="Ezra D."/>
            <person name="Gonzalez J.B."/>
            <person name="Henrissat B."/>
            <person name="Kuo A."/>
            <person name="Liang C."/>
            <person name="Lipzen A."/>
            <person name="Lutzoni F."/>
            <person name="Magnuson J."/>
            <person name="Mondo S."/>
            <person name="Nolan M."/>
            <person name="Ohm R."/>
            <person name="Pangilinan J."/>
            <person name="Park H.-J."/>
            <person name="Ramirez L."/>
            <person name="Alfaro M."/>
            <person name="Sun H."/>
            <person name="Tritt A."/>
            <person name="Yoshinaga Y."/>
            <person name="Zwiers L.-H."/>
            <person name="Turgeon B.G."/>
            <person name="Goodwin S.B."/>
            <person name="Spatafora J.W."/>
            <person name="Crous P.W."/>
            <person name="Grigoriev I.V."/>
        </authorList>
    </citation>
    <scope>NUCLEOTIDE SEQUENCE</scope>
    <source>
        <strain evidence="1">CBS 394.84</strain>
    </source>
</reference>
<keyword evidence="2" id="KW-1185">Reference proteome</keyword>
<evidence type="ECO:0000313" key="1">
    <source>
        <dbReference type="EMBL" id="KAF1843212.1"/>
    </source>
</evidence>
<evidence type="ECO:0000313" key="2">
    <source>
        <dbReference type="Proteomes" id="UP000800039"/>
    </source>
</evidence>
<dbReference type="Proteomes" id="UP000800039">
    <property type="component" value="Unassembled WGS sequence"/>
</dbReference>
<accession>A0A9P4GCP4</accession>
<dbReference type="AlphaFoldDB" id="A0A9P4GCP4"/>
<name>A0A9P4GCP4_9PLEO</name>
<dbReference type="OrthoDB" id="3223416at2759"/>
<dbReference type="RefSeq" id="XP_040785775.1">
    <property type="nucleotide sequence ID" value="XM_040933714.1"/>
</dbReference>
<comment type="caution">
    <text evidence="1">The sequence shown here is derived from an EMBL/GenBank/DDBJ whole genome shotgun (WGS) entry which is preliminary data.</text>
</comment>
<dbReference type="GeneID" id="63850965"/>